<dbReference type="Gene3D" id="1.50.10.10">
    <property type="match status" value="1"/>
</dbReference>
<dbReference type="RefSeq" id="WP_314796972.1">
    <property type="nucleotide sequence ID" value="NZ_CP130319.1"/>
</dbReference>
<dbReference type="InterPro" id="IPR027414">
    <property type="entry name" value="GH95_N_dom"/>
</dbReference>
<proteinExistence type="predicted"/>
<keyword evidence="4" id="KW-0378">Hydrolase</keyword>
<dbReference type="InterPro" id="IPR054363">
    <property type="entry name" value="GH95_cat"/>
</dbReference>
<evidence type="ECO:0000259" key="3">
    <source>
        <dbReference type="Pfam" id="PF22124"/>
    </source>
</evidence>
<dbReference type="Proteomes" id="UP001304650">
    <property type="component" value="Chromosome"/>
</dbReference>
<keyword evidence="5" id="KW-1185">Reference proteome</keyword>
<dbReference type="InterPro" id="IPR049053">
    <property type="entry name" value="AFCA-like_C"/>
</dbReference>
<name>A0AA96RJ87_9BACL</name>
<evidence type="ECO:0000259" key="1">
    <source>
        <dbReference type="Pfam" id="PF14498"/>
    </source>
</evidence>
<dbReference type="Pfam" id="PF21307">
    <property type="entry name" value="Glyco_hydro_95_C"/>
    <property type="match status" value="1"/>
</dbReference>
<dbReference type="PIRSF" id="PIRSF007663">
    <property type="entry name" value="UCP007663"/>
    <property type="match status" value="1"/>
</dbReference>
<evidence type="ECO:0000313" key="4">
    <source>
        <dbReference type="EMBL" id="WNR43039.1"/>
    </source>
</evidence>
<feature type="domain" description="Alpha fucosidase A-like C-terminal" evidence="2">
    <location>
        <begin position="671"/>
        <end position="763"/>
    </location>
</feature>
<dbReference type="PANTHER" id="PTHR31084:SF0">
    <property type="entry name" value="ALPHA-L-FUCOSIDASE 2"/>
    <property type="match status" value="1"/>
</dbReference>
<sequence>MNGNRSNQVLWYQDQAEQWEEALPIGNGRLGGMIFGKVAQEKIQLNEDSIWYGGPIRTNQKDVSTHVEHIRQLLHDQKLGEAEHVTRMSFMSSPKYMYPYQPLGDLNLWMLDHEGPVEAYRRELDLDQAVVRTEYKLNGIQYEREAFSSAVDQVLVIRLKASLPGSLTCSVNLMRRPFDLGTFTHGTDTIVMNGECGTGGVRFHVGVRAVAEGGTVQIIGDFLSVEKADTVTLYVSANSTFRCIDPLMVCLEQLDRATQRSYSSILNDHIRDYRSLYRRVSLELFPYQSEDEREDLPTDVRLQRVREGRTDLVLDTLFFQFGRYLLLSCSRPGTLAANLQGLWNNSFTPPWESKYTININTQMNYWPAEICNLAECHEPLFDLIERMLPNGRRTAKQVYGCEGFVAHHNTNLWGDTHVEGILVTCSVWPMGAAWLSFHLWEHYQFGMDRTFLSERAYPIMKEAAVFLLAYMQEDEQGRLVTGPSVSPENSYLLPDGTKASLCMGPSMDSQITYALWNACMTAARILERDEEFEMTLRAAILKLPRPSIGKHGQIMEWLEDYEEVEPGHRHISHLFALSPGEQIHVNHTPELAEGARVTLERRLANGGGHTGWSRAWLIHFWARLRDGEQAYDQFRHLLTDSTYNNLFDRHPPFQIDGNFGGTAGVAEMLLQSHGGEICFLPALPRAWSNGRVRGLRARGGMEITIEWRNGQLTAAWIKASHNRTCFIRTTDSLSVHDGHESVITNYRDGLLQFDVTAGQTYQIMND</sequence>
<feature type="domain" description="Glycosyl hydrolase family 95 N-terminal" evidence="1">
    <location>
        <begin position="10"/>
        <end position="242"/>
    </location>
</feature>
<gene>
    <name evidence="4" type="ORF">MJB10_18210</name>
</gene>
<accession>A0AA96RJ87</accession>
<dbReference type="SUPFAM" id="SSF48208">
    <property type="entry name" value="Six-hairpin glycosidases"/>
    <property type="match status" value="1"/>
</dbReference>
<dbReference type="InterPro" id="IPR008928">
    <property type="entry name" value="6-hairpin_glycosidase_sf"/>
</dbReference>
<dbReference type="PANTHER" id="PTHR31084">
    <property type="entry name" value="ALPHA-L-FUCOSIDASE 2"/>
    <property type="match status" value="1"/>
</dbReference>
<dbReference type="FunFam" id="1.50.10.10:FF:000028">
    <property type="entry name" value="Alpha-L-fucosidase 2"/>
    <property type="match status" value="1"/>
</dbReference>
<dbReference type="Pfam" id="PF14498">
    <property type="entry name" value="Glyco_hyd_65N_2"/>
    <property type="match status" value="1"/>
</dbReference>
<dbReference type="Pfam" id="PF22124">
    <property type="entry name" value="Glyco_hydro_95_cat"/>
    <property type="match status" value="1"/>
</dbReference>
<organism evidence="4 5">
    <name type="scientific">Paenibacillus roseopurpureus</name>
    <dbReference type="NCBI Taxonomy" id="2918901"/>
    <lineage>
        <taxon>Bacteria</taxon>
        <taxon>Bacillati</taxon>
        <taxon>Bacillota</taxon>
        <taxon>Bacilli</taxon>
        <taxon>Bacillales</taxon>
        <taxon>Paenibacillaceae</taxon>
        <taxon>Paenibacillus</taxon>
    </lineage>
</organism>
<dbReference type="InterPro" id="IPR016518">
    <property type="entry name" value="Alpha-L-fucosidase"/>
</dbReference>
<dbReference type="GO" id="GO:0005975">
    <property type="term" value="P:carbohydrate metabolic process"/>
    <property type="evidence" value="ECO:0007669"/>
    <property type="project" value="InterPro"/>
</dbReference>
<evidence type="ECO:0000259" key="2">
    <source>
        <dbReference type="Pfam" id="PF21307"/>
    </source>
</evidence>
<evidence type="ECO:0000313" key="5">
    <source>
        <dbReference type="Proteomes" id="UP001304650"/>
    </source>
</evidence>
<dbReference type="EMBL" id="CP130319">
    <property type="protein sequence ID" value="WNR43039.1"/>
    <property type="molecule type" value="Genomic_DNA"/>
</dbReference>
<dbReference type="GO" id="GO:0004560">
    <property type="term" value="F:alpha-L-fucosidase activity"/>
    <property type="evidence" value="ECO:0007669"/>
    <property type="project" value="InterPro"/>
</dbReference>
<dbReference type="KEGG" id="proo:MJB10_18210"/>
<dbReference type="InterPro" id="IPR012341">
    <property type="entry name" value="6hp_glycosidase-like_sf"/>
</dbReference>
<feature type="domain" description="Glycosyl hydrolase family 95 catalytic" evidence="3">
    <location>
        <begin position="261"/>
        <end position="669"/>
    </location>
</feature>
<protein>
    <submittedName>
        <fullName evidence="4">Glycoside hydrolase family 95 protein</fullName>
    </submittedName>
</protein>
<dbReference type="AlphaFoldDB" id="A0AA96RJ87"/>
<reference evidence="4" key="1">
    <citation type="submission" date="2022-02" db="EMBL/GenBank/DDBJ databases">
        <title>Paenibacillus sp. MBLB1832 Whole Genome Shotgun Sequencing.</title>
        <authorList>
            <person name="Hwang C.Y."/>
            <person name="Cho E.-S."/>
            <person name="Seo M.-J."/>
        </authorList>
    </citation>
    <scope>NUCLEOTIDE SEQUENCE</scope>
    <source>
        <strain evidence="4">MBLB1832</strain>
    </source>
</reference>